<reference evidence="2" key="3">
    <citation type="submission" date="2025-08" db="UniProtKB">
        <authorList>
            <consortium name="Ensembl"/>
        </authorList>
    </citation>
    <scope>IDENTIFICATION</scope>
</reference>
<reference evidence="3" key="1">
    <citation type="submission" date="2011-05" db="EMBL/GenBank/DDBJ databases">
        <title>Insights into the evolution of the great apes provided by the gorilla genome.</title>
        <authorList>
            <person name="Scally A."/>
        </authorList>
    </citation>
    <scope>NUCLEOTIDE SEQUENCE [LARGE SCALE GENOMIC DNA]</scope>
</reference>
<keyword evidence="3" id="KW-1185">Reference proteome</keyword>
<protein>
    <submittedName>
        <fullName evidence="2">TNF receptor superfamily member 10b</fullName>
    </submittedName>
</protein>
<gene>
    <name evidence="2" type="primary">TNFRSF10B</name>
</gene>
<reference evidence="2 3" key="2">
    <citation type="journal article" date="2012" name="Nature">
        <title>Insights into hominid evolution from the gorilla genome sequence.</title>
        <authorList>
            <person name="Scally A."/>
            <person name="Dutheil J.Y."/>
            <person name="Hillier L.W."/>
            <person name="Jordan G.E."/>
            <person name="Goodhead I."/>
            <person name="Herrero J."/>
            <person name="Hobolth A."/>
            <person name="Lappalainen T."/>
            <person name="Mailund T."/>
            <person name="Marques-Bonet T."/>
            <person name="McCarthy S."/>
            <person name="Montgomery S.H."/>
            <person name="Schwalie P.C."/>
            <person name="Tang Y.A."/>
            <person name="Ward M.C."/>
            <person name="Xue Y."/>
            <person name="Yngvadottir B."/>
            <person name="Alkan C."/>
            <person name="Andersen L.N."/>
            <person name="Ayub Q."/>
            <person name="Ball E.V."/>
            <person name="Beal K."/>
            <person name="Bradley B.J."/>
            <person name="Chen Y."/>
            <person name="Clee C.M."/>
            <person name="Fitzgerald S."/>
            <person name="Graves T.A."/>
            <person name="Gu Y."/>
            <person name="Heath P."/>
            <person name="Heger A."/>
            <person name="Karakoc E."/>
            <person name="Kolb-Kokocinski A."/>
            <person name="Laird G.K."/>
            <person name="Lunter G."/>
            <person name="Meader S."/>
            <person name="Mort M."/>
            <person name="Mullikin J.C."/>
            <person name="Munch K."/>
            <person name="O'Connor T.D."/>
            <person name="Phillips A.D."/>
            <person name="Prado-Martinez J."/>
            <person name="Rogers A.S."/>
            <person name="Sajjadian S."/>
            <person name="Schmidt D."/>
            <person name="Shaw K."/>
            <person name="Simpson J.T."/>
            <person name="Stenson P.D."/>
            <person name="Turner D.J."/>
            <person name="Vigilant L."/>
            <person name="Vilella A.J."/>
            <person name="Whitener W."/>
            <person name="Zhu B."/>
            <person name="Cooper D.N."/>
            <person name="de Jong P."/>
            <person name="Dermitzakis E.T."/>
            <person name="Eichler E.E."/>
            <person name="Flicek P."/>
            <person name="Goldman N."/>
            <person name="Mundy N.I."/>
            <person name="Ning Z."/>
            <person name="Odom D.T."/>
            <person name="Ponting C.P."/>
            <person name="Quail M.A."/>
            <person name="Ryder O.A."/>
            <person name="Searle S.M."/>
            <person name="Warren W.C."/>
            <person name="Wilson R.K."/>
            <person name="Schierup M.H."/>
            <person name="Rogers J."/>
            <person name="Tyler-Smith C."/>
            <person name="Durbin R."/>
        </authorList>
    </citation>
    <scope>NUCLEOTIDE SEQUENCE [LARGE SCALE GENOMIC DNA]</scope>
</reference>
<dbReference type="Bgee" id="ENSGGOG00000011051">
    <property type="expression patterns" value="Expressed in liver and 6 other cell types or tissues"/>
</dbReference>
<organism evidence="2 3">
    <name type="scientific">Gorilla gorilla gorilla</name>
    <name type="common">Western lowland gorilla</name>
    <dbReference type="NCBI Taxonomy" id="9595"/>
    <lineage>
        <taxon>Eukaryota</taxon>
        <taxon>Metazoa</taxon>
        <taxon>Chordata</taxon>
        <taxon>Craniata</taxon>
        <taxon>Vertebrata</taxon>
        <taxon>Euteleostomi</taxon>
        <taxon>Mammalia</taxon>
        <taxon>Eutheria</taxon>
        <taxon>Euarchontoglires</taxon>
        <taxon>Primates</taxon>
        <taxon>Haplorrhini</taxon>
        <taxon>Catarrhini</taxon>
        <taxon>Hominidae</taxon>
        <taxon>Gorilla</taxon>
    </lineage>
</organism>
<sequence>MEQRGQNAPAASGARKRHGPGPREARGARPGLRVPKTLVLVVVAVLLLDTISQKTVEIASPANMDRTIALTGMTSFSACAAPGVIQVQNIWTPCLKVECRVMT</sequence>
<dbReference type="Proteomes" id="UP000001519">
    <property type="component" value="Chromosome 8"/>
</dbReference>
<dbReference type="EMBL" id="CABD030057358">
    <property type="status" value="NOT_ANNOTATED_CDS"/>
    <property type="molecule type" value="Genomic_DNA"/>
</dbReference>
<dbReference type="Ensembl" id="ENSGGOT00000046391.1">
    <property type="protein sequence ID" value="ENSGGOP00000039166.1"/>
    <property type="gene ID" value="ENSGGOG00000011051.3"/>
</dbReference>
<proteinExistence type="predicted"/>
<feature type="region of interest" description="Disordered" evidence="1">
    <location>
        <begin position="1"/>
        <end position="30"/>
    </location>
</feature>
<accession>A0A2I2YW47</accession>
<dbReference type="GeneTree" id="ENSGT00940000164765"/>
<name>A0A2I2YW47_GORGO</name>
<dbReference type="EMBL" id="CABD030057356">
    <property type="status" value="NOT_ANNOTATED_CDS"/>
    <property type="molecule type" value="Genomic_DNA"/>
</dbReference>
<evidence type="ECO:0000313" key="2">
    <source>
        <dbReference type="Ensembl" id="ENSGGOP00000039166.1"/>
    </source>
</evidence>
<dbReference type="AlphaFoldDB" id="A0A2I2YW47"/>
<dbReference type="EMBL" id="CABD030057357">
    <property type="status" value="NOT_ANNOTATED_CDS"/>
    <property type="molecule type" value="Genomic_DNA"/>
</dbReference>
<evidence type="ECO:0000313" key="3">
    <source>
        <dbReference type="Proteomes" id="UP000001519"/>
    </source>
</evidence>
<reference evidence="2" key="4">
    <citation type="submission" date="2025-09" db="UniProtKB">
        <authorList>
            <consortium name="Ensembl"/>
        </authorList>
    </citation>
    <scope>IDENTIFICATION</scope>
</reference>
<dbReference type="EMBL" id="CABD030057359">
    <property type="status" value="NOT_ANNOTATED_CDS"/>
    <property type="molecule type" value="Genomic_DNA"/>
</dbReference>
<evidence type="ECO:0000256" key="1">
    <source>
        <dbReference type="SAM" id="MobiDB-lite"/>
    </source>
</evidence>